<proteinExistence type="predicted"/>
<dbReference type="InterPro" id="IPR036291">
    <property type="entry name" value="NAD(P)-bd_dom_sf"/>
</dbReference>
<dbReference type="RefSeq" id="WP_067428045.1">
    <property type="nucleotide sequence ID" value="NZ_CP016438.1"/>
</dbReference>
<dbReference type="Gene3D" id="3.40.50.720">
    <property type="entry name" value="NAD(P)-binding Rossmann-like Domain"/>
    <property type="match status" value="1"/>
</dbReference>
<evidence type="ECO:0000313" key="2">
    <source>
        <dbReference type="Proteomes" id="UP000092598"/>
    </source>
</evidence>
<dbReference type="KEGG" id="sls:SLINC_1333"/>
<protein>
    <submittedName>
        <fullName evidence="1">Saccharopine dehydrogenase</fullName>
    </submittedName>
</protein>
<keyword evidence="2" id="KW-1185">Reference proteome</keyword>
<dbReference type="PATRIC" id="fig|1915.4.peg.1528"/>
<dbReference type="OrthoDB" id="4414717at2"/>
<dbReference type="InterPro" id="IPR005097">
    <property type="entry name" value="Sacchrp_dh_NADP-bd"/>
</dbReference>
<name>A0A1B1M533_STRLN</name>
<dbReference type="PANTHER" id="PTHR43781">
    <property type="entry name" value="SACCHAROPINE DEHYDROGENASE"/>
    <property type="match status" value="1"/>
</dbReference>
<reference evidence="1 2" key="1">
    <citation type="submission" date="2016-07" db="EMBL/GenBank/DDBJ databases">
        <title>Enhancement of antibiotic productionsby engineered nitrateutilization in actinobacteria.</title>
        <authorList>
            <person name="Meng S.C."/>
        </authorList>
    </citation>
    <scope>NUCLEOTIDE SEQUENCE [LARGE SCALE GENOMIC DNA]</scope>
    <source>
        <strain evidence="1 2">NRRL 2936</strain>
    </source>
</reference>
<dbReference type="PANTHER" id="PTHR43781:SF1">
    <property type="entry name" value="SACCHAROPINE DEHYDROGENASE"/>
    <property type="match status" value="1"/>
</dbReference>
<dbReference type="Pfam" id="PF03435">
    <property type="entry name" value="Sacchrp_dh_NADP"/>
    <property type="match status" value="1"/>
</dbReference>
<dbReference type="Proteomes" id="UP000092598">
    <property type="component" value="Chromosome"/>
</dbReference>
<dbReference type="EMBL" id="CP016438">
    <property type="protein sequence ID" value="ANS63557.1"/>
    <property type="molecule type" value="Genomic_DNA"/>
</dbReference>
<accession>A0A1B1M533</accession>
<evidence type="ECO:0000313" key="1">
    <source>
        <dbReference type="EMBL" id="ANS63557.1"/>
    </source>
</evidence>
<sequence>MNRGRTAPVAVGVVGAAGAVGRAVLEELLRLGVGPVRAAVRRPPGQALPSGAHLWPDPVDVADARALAAFCAECRVVVNATGPVRTVGHRVASAALASGADLVDVNDTAELPEPAPYARLLRWRTAVIGAGLMPGLAGLLPGVPAADGMPVTDGVPHRPHRPHRPRTLTVRVGGLPHFPPAAARDFMDRLARPGGEVTAVWRGGRRVAGALGVERGVRLPYFPGEVTAIPYLTEEAVGVARRFGLDEVRWYTVFGGEHTRAVLDRYRAGLPPGRPVDEAADELSRATLTDLAGRAPYQIVTCELDGRALVLTGTDSSALTGTTAAHAALAVLNGELPAGQLHFADLPDPARLARRIAEAPAVTGLRLLDGPLAELPLEEGIL</sequence>
<organism evidence="1 2">
    <name type="scientific">Streptomyces lincolnensis</name>
    <dbReference type="NCBI Taxonomy" id="1915"/>
    <lineage>
        <taxon>Bacteria</taxon>
        <taxon>Bacillati</taxon>
        <taxon>Actinomycetota</taxon>
        <taxon>Actinomycetes</taxon>
        <taxon>Kitasatosporales</taxon>
        <taxon>Streptomycetaceae</taxon>
        <taxon>Streptomyces</taxon>
    </lineage>
</organism>
<gene>
    <name evidence="1" type="ORF">SLINC_1333</name>
</gene>
<dbReference type="SUPFAM" id="SSF51735">
    <property type="entry name" value="NAD(P)-binding Rossmann-fold domains"/>
    <property type="match status" value="1"/>
</dbReference>
<dbReference type="AlphaFoldDB" id="A0A1B1M533"/>
<dbReference type="STRING" id="1915.SLINC_1333"/>